<dbReference type="AlphaFoldDB" id="A0AAN7U257"/>
<protein>
    <submittedName>
        <fullName evidence="2">Uncharacterized protein</fullName>
    </submittedName>
</protein>
<comment type="caution">
    <text evidence="2">The sequence shown here is derived from an EMBL/GenBank/DDBJ whole genome shotgun (WGS) entry which is preliminary data.</text>
</comment>
<accession>A0AAN7U257</accession>
<evidence type="ECO:0000256" key="1">
    <source>
        <dbReference type="SAM" id="MobiDB-lite"/>
    </source>
</evidence>
<dbReference type="Proteomes" id="UP001344447">
    <property type="component" value="Unassembled WGS sequence"/>
</dbReference>
<name>A0AAN7U257_9MYCE</name>
<dbReference type="EMBL" id="JAVFKY010000003">
    <property type="protein sequence ID" value="KAK5579821.1"/>
    <property type="molecule type" value="Genomic_DNA"/>
</dbReference>
<reference evidence="2 3" key="1">
    <citation type="submission" date="2023-11" db="EMBL/GenBank/DDBJ databases">
        <title>Dfirmibasis_genome.</title>
        <authorList>
            <person name="Edelbroek B."/>
            <person name="Kjellin J."/>
            <person name="Jerlstrom-Hultqvist J."/>
            <person name="Soderbom F."/>
        </authorList>
    </citation>
    <scope>NUCLEOTIDE SEQUENCE [LARGE SCALE GENOMIC DNA]</scope>
    <source>
        <strain evidence="2 3">TNS-C-14</strain>
    </source>
</reference>
<keyword evidence="3" id="KW-1185">Reference proteome</keyword>
<feature type="compositionally biased region" description="Low complexity" evidence="1">
    <location>
        <begin position="48"/>
        <end position="68"/>
    </location>
</feature>
<evidence type="ECO:0000313" key="3">
    <source>
        <dbReference type="Proteomes" id="UP001344447"/>
    </source>
</evidence>
<feature type="region of interest" description="Disordered" evidence="1">
    <location>
        <begin position="43"/>
        <end position="68"/>
    </location>
</feature>
<organism evidence="2 3">
    <name type="scientific">Dictyostelium firmibasis</name>
    <dbReference type="NCBI Taxonomy" id="79012"/>
    <lineage>
        <taxon>Eukaryota</taxon>
        <taxon>Amoebozoa</taxon>
        <taxon>Evosea</taxon>
        <taxon>Eumycetozoa</taxon>
        <taxon>Dictyostelia</taxon>
        <taxon>Dictyosteliales</taxon>
        <taxon>Dictyosteliaceae</taxon>
        <taxon>Dictyostelium</taxon>
    </lineage>
</organism>
<sequence>MEISKLLNNQFENLLFSFENKFILKRNKYGTISKSTNKDEILSKDISDGSSSSSCSSSSPSNKCPKSKTLSDKKKVLCRHVGCFSKIHTKHRRRHETSSTHQNSKCPPECYGCNGVFTRGRQRNNQLH</sequence>
<proteinExistence type="predicted"/>
<gene>
    <name evidence="2" type="ORF">RB653_009508</name>
</gene>
<evidence type="ECO:0000313" key="2">
    <source>
        <dbReference type="EMBL" id="KAK5579821.1"/>
    </source>
</evidence>